<feature type="region of interest" description="Disordered" evidence="1">
    <location>
        <begin position="1"/>
        <end position="38"/>
    </location>
</feature>
<accession>A0A402CFY3</accession>
<comment type="caution">
    <text evidence="2">The sequence shown here is derived from an EMBL/GenBank/DDBJ whole genome shotgun (WGS) entry which is preliminary data.</text>
</comment>
<name>A0A402CFY3_RHOWR</name>
<feature type="compositionally biased region" description="Basic and acidic residues" evidence="1">
    <location>
        <begin position="1"/>
        <end position="11"/>
    </location>
</feature>
<protein>
    <submittedName>
        <fullName evidence="2">Uncharacterized protein</fullName>
    </submittedName>
</protein>
<feature type="compositionally biased region" description="Basic and acidic residues" evidence="1">
    <location>
        <begin position="26"/>
        <end position="38"/>
    </location>
</feature>
<dbReference type="EMBL" id="BHYM01000058">
    <property type="protein sequence ID" value="GCE42500.1"/>
    <property type="molecule type" value="Genomic_DNA"/>
</dbReference>
<organism evidence="2 3">
    <name type="scientific">Rhodococcus wratislaviensis</name>
    <name type="common">Tsukamurella wratislaviensis</name>
    <dbReference type="NCBI Taxonomy" id="44752"/>
    <lineage>
        <taxon>Bacteria</taxon>
        <taxon>Bacillati</taxon>
        <taxon>Actinomycetota</taxon>
        <taxon>Actinomycetes</taxon>
        <taxon>Mycobacteriales</taxon>
        <taxon>Nocardiaceae</taxon>
        <taxon>Rhodococcus</taxon>
    </lineage>
</organism>
<dbReference type="Proteomes" id="UP000287519">
    <property type="component" value="Unassembled WGS sequence"/>
</dbReference>
<proteinExistence type="predicted"/>
<reference evidence="2 3" key="1">
    <citation type="submission" date="2018-11" db="EMBL/GenBank/DDBJ databases">
        <title>Microbial catabolism of amino acid.</title>
        <authorList>
            <person name="Hibi M."/>
            <person name="Ogawa J."/>
        </authorList>
    </citation>
    <scope>NUCLEOTIDE SEQUENCE [LARGE SCALE GENOMIC DNA]</scope>
    <source>
        <strain evidence="2 3">C31-06</strain>
    </source>
</reference>
<evidence type="ECO:0000256" key="1">
    <source>
        <dbReference type="SAM" id="MobiDB-lite"/>
    </source>
</evidence>
<sequence length="38" mass="4211">MLEALPERDGKAALLNESNQAADLSDEGRVMHWQDADL</sequence>
<keyword evidence="3" id="KW-1185">Reference proteome</keyword>
<evidence type="ECO:0000313" key="2">
    <source>
        <dbReference type="EMBL" id="GCE42500.1"/>
    </source>
</evidence>
<evidence type="ECO:0000313" key="3">
    <source>
        <dbReference type="Proteomes" id="UP000287519"/>
    </source>
</evidence>
<gene>
    <name evidence="2" type="ORF">Rhow_006439</name>
</gene>
<dbReference type="AlphaFoldDB" id="A0A402CFY3"/>